<dbReference type="Gene3D" id="3.30.40.10">
    <property type="entry name" value="Zinc/RING finger domain, C3HC4 (zinc finger)"/>
    <property type="match status" value="1"/>
</dbReference>
<dbReference type="PANTHER" id="PTHR46400:SF11">
    <property type="entry name" value="OS04G0571200 PROTEIN"/>
    <property type="match status" value="1"/>
</dbReference>
<proteinExistence type="predicted"/>
<evidence type="ECO:0000313" key="4">
    <source>
        <dbReference type="EMBL" id="RZC57404.1"/>
    </source>
</evidence>
<keyword evidence="5" id="KW-1185">Reference proteome</keyword>
<dbReference type="AlphaFoldDB" id="A0A4Y7J8E0"/>
<dbReference type="Proteomes" id="UP000316621">
    <property type="component" value="Chromosome 4"/>
</dbReference>
<keyword evidence="1" id="KW-0479">Metal-binding</keyword>
<dbReference type="PANTHER" id="PTHR46400">
    <property type="entry name" value="RING/U-BOX SUPERFAMILY PROTEIN"/>
    <property type="match status" value="1"/>
</dbReference>
<dbReference type="SMART" id="SM00184">
    <property type="entry name" value="RING"/>
    <property type="match status" value="1"/>
</dbReference>
<keyword evidence="1" id="KW-0863">Zinc-finger</keyword>
<organism evidence="4 5">
    <name type="scientific">Papaver somniferum</name>
    <name type="common">Opium poppy</name>
    <dbReference type="NCBI Taxonomy" id="3469"/>
    <lineage>
        <taxon>Eukaryota</taxon>
        <taxon>Viridiplantae</taxon>
        <taxon>Streptophyta</taxon>
        <taxon>Embryophyta</taxon>
        <taxon>Tracheophyta</taxon>
        <taxon>Spermatophyta</taxon>
        <taxon>Magnoliopsida</taxon>
        <taxon>Ranunculales</taxon>
        <taxon>Papaveraceae</taxon>
        <taxon>Papaveroideae</taxon>
        <taxon>Papaver</taxon>
    </lineage>
</organism>
<dbReference type="GO" id="GO:0016567">
    <property type="term" value="P:protein ubiquitination"/>
    <property type="evidence" value="ECO:0007669"/>
    <property type="project" value="InterPro"/>
</dbReference>
<name>A0A4Y7J8E0_PAPSO</name>
<dbReference type="OrthoDB" id="8062037at2759"/>
<evidence type="ECO:0000256" key="1">
    <source>
        <dbReference type="PROSITE-ProRule" id="PRU00175"/>
    </source>
</evidence>
<dbReference type="InterPro" id="IPR033276">
    <property type="entry name" value="BB"/>
</dbReference>
<dbReference type="GO" id="GO:0031624">
    <property type="term" value="F:ubiquitin conjugating enzyme binding"/>
    <property type="evidence" value="ECO:0007669"/>
    <property type="project" value="TreeGrafter"/>
</dbReference>
<dbReference type="PROSITE" id="PS50089">
    <property type="entry name" value="ZF_RING_2"/>
    <property type="match status" value="1"/>
</dbReference>
<dbReference type="InterPro" id="IPR001841">
    <property type="entry name" value="Znf_RING"/>
</dbReference>
<feature type="domain" description="RING-type" evidence="3">
    <location>
        <begin position="218"/>
        <end position="259"/>
    </location>
</feature>
<accession>A0A4Y7J8E0</accession>
<evidence type="ECO:0000313" key="5">
    <source>
        <dbReference type="Proteomes" id="UP000316621"/>
    </source>
</evidence>
<protein>
    <recommendedName>
        <fullName evidence="3">RING-type domain-containing protein</fullName>
    </recommendedName>
</protein>
<reference evidence="4 5" key="1">
    <citation type="journal article" date="2018" name="Science">
        <title>The opium poppy genome and morphinan production.</title>
        <authorList>
            <person name="Guo L."/>
            <person name="Winzer T."/>
            <person name="Yang X."/>
            <person name="Li Y."/>
            <person name="Ning Z."/>
            <person name="He Z."/>
            <person name="Teodor R."/>
            <person name="Lu Y."/>
            <person name="Bowser T.A."/>
            <person name="Graham I.A."/>
            <person name="Ye K."/>
        </authorList>
    </citation>
    <scope>NUCLEOTIDE SEQUENCE [LARGE SCALE GENOMIC DNA]</scope>
    <source>
        <strain evidence="5">cv. HN1</strain>
        <tissue evidence="4">Leaves</tissue>
    </source>
</reference>
<dbReference type="EMBL" id="CM010718">
    <property type="protein sequence ID" value="RZC57404.1"/>
    <property type="molecule type" value="Genomic_DNA"/>
</dbReference>
<dbReference type="Gramene" id="RZC57404">
    <property type="protein sequence ID" value="RZC57404"/>
    <property type="gene ID" value="C5167_004710"/>
</dbReference>
<evidence type="ECO:0000259" key="3">
    <source>
        <dbReference type="PROSITE" id="PS50089"/>
    </source>
</evidence>
<feature type="region of interest" description="Disordered" evidence="2">
    <location>
        <begin position="80"/>
        <end position="112"/>
    </location>
</feature>
<dbReference type="SUPFAM" id="SSF57850">
    <property type="entry name" value="RING/U-box"/>
    <property type="match status" value="1"/>
</dbReference>
<dbReference type="FunFam" id="3.30.40.10:FF:000226">
    <property type="entry name" value="E3 ubiquitin ligase BIG BROTHER"/>
    <property type="match status" value="1"/>
</dbReference>
<dbReference type="Pfam" id="PF13639">
    <property type="entry name" value="zf-RING_2"/>
    <property type="match status" value="1"/>
</dbReference>
<feature type="compositionally biased region" description="Basic and acidic residues" evidence="2">
    <location>
        <begin position="80"/>
        <end position="106"/>
    </location>
</feature>
<dbReference type="GO" id="GO:0046621">
    <property type="term" value="P:negative regulation of organ growth"/>
    <property type="evidence" value="ECO:0007669"/>
    <property type="project" value="InterPro"/>
</dbReference>
<evidence type="ECO:0000256" key="2">
    <source>
        <dbReference type="SAM" id="MobiDB-lite"/>
    </source>
</evidence>
<keyword evidence="1" id="KW-0862">Zinc</keyword>
<gene>
    <name evidence="4" type="ORF">C5167_004710</name>
</gene>
<dbReference type="GO" id="GO:0008270">
    <property type="term" value="F:zinc ion binding"/>
    <property type="evidence" value="ECO:0007669"/>
    <property type="project" value="UniProtKB-KW"/>
</dbReference>
<dbReference type="InterPro" id="IPR013083">
    <property type="entry name" value="Znf_RING/FYVE/PHD"/>
</dbReference>
<dbReference type="GO" id="GO:0004842">
    <property type="term" value="F:ubiquitin-protein transferase activity"/>
    <property type="evidence" value="ECO:0007669"/>
    <property type="project" value="InterPro"/>
</dbReference>
<sequence length="264" mass="29925">MKAIFETRGSTHHQVDIHFVNSAVHGVVEENFDGYYLGDGDLFLEEVLPYQESVYQSLQVSGGNDRAKASTSTAHVVNREQRGFETKVPEREQRGVETKAPEKEGESSQGRRIISQVELDEALAMELQELENQIDNALIDETSETEIVNREVNTTNTSVQAVRQDSIDPDNMTYEQLQSLGESVGTESKGLSDELIAYLETSKYKVGFFSKKEKHDECVICCMEYKNRDMLTTLPCRHLYHSKCITQWLKLKKACPICNEEVFG</sequence>
<dbReference type="OMA" id="CHFANII"/>